<protein>
    <submittedName>
        <fullName evidence="3">Retinol dehydrogenase 12-like</fullName>
    </submittedName>
</protein>
<proteinExistence type="predicted"/>
<dbReference type="Proteomes" id="UP000050795">
    <property type="component" value="Unassembled WGS sequence"/>
</dbReference>
<keyword evidence="2" id="KW-1185">Reference proteome</keyword>
<dbReference type="Pfam" id="PF00106">
    <property type="entry name" value="adh_short"/>
    <property type="match status" value="1"/>
</dbReference>
<keyword evidence="1" id="KW-0560">Oxidoreductase</keyword>
<name>A0A183WW34_TRIRE</name>
<reference evidence="2" key="1">
    <citation type="submission" date="2022-06" db="EMBL/GenBank/DDBJ databases">
        <authorList>
            <person name="Berger JAMES D."/>
            <person name="Berger JAMES D."/>
        </authorList>
    </citation>
    <scope>NUCLEOTIDE SEQUENCE [LARGE SCALE GENOMIC DNA]</scope>
</reference>
<dbReference type="PRINTS" id="PR00081">
    <property type="entry name" value="GDHRDH"/>
</dbReference>
<dbReference type="AlphaFoldDB" id="A0A183WW34"/>
<dbReference type="PANTHER" id="PTHR43157:SF31">
    <property type="entry name" value="PHOSPHATIDYLINOSITOL-GLYCAN BIOSYNTHESIS CLASS F PROTEIN"/>
    <property type="match status" value="1"/>
</dbReference>
<evidence type="ECO:0000313" key="2">
    <source>
        <dbReference type="Proteomes" id="UP000050795"/>
    </source>
</evidence>
<dbReference type="WBParaSite" id="TREG1_65580.1">
    <property type="protein sequence ID" value="TREG1_65580.1"/>
    <property type="gene ID" value="TREG1_65580"/>
</dbReference>
<evidence type="ECO:0000313" key="3">
    <source>
        <dbReference type="WBParaSite" id="TREG1_65580.1"/>
    </source>
</evidence>
<sequence>MTLWLLIFGSTVSSIVIYTMRLFLWRKTVFCDCLSPVGRHAVITGANSGIGRATAIELAKRSWKLTFGCRNVNSANKVKEEIEALTGNHNICVNYLDLENPQSIEEFVKSLSLPVHVIINNAGVFPKILRPSMSFQGINVTLATNYIGHFYLTSMLLPHLRKSYQETSIYPRVINVSSSLSRKGSFTIDSLFKPLDMDCSKAYADSKLACNLFSRELHRRYGSGENKILDVYCLFTGGMVNTNLTRNTLMSYTPVIQWVLSGLMRLMLKSPMEGCQTSVHCAVSNAVPVKHANLSHSTITPASGSGMLYSNCIPIEWPDNSLDLDFACQLWNYTENFVKISSKSNM</sequence>
<dbReference type="InterPro" id="IPR002347">
    <property type="entry name" value="SDR_fam"/>
</dbReference>
<dbReference type="OrthoDB" id="191139at2759"/>
<dbReference type="Gene3D" id="3.40.50.720">
    <property type="entry name" value="NAD(P)-binding Rossmann-like Domain"/>
    <property type="match status" value="1"/>
</dbReference>
<dbReference type="InterPro" id="IPR036291">
    <property type="entry name" value="NAD(P)-bd_dom_sf"/>
</dbReference>
<reference evidence="3" key="2">
    <citation type="submission" date="2023-11" db="UniProtKB">
        <authorList>
            <consortium name="WormBaseParasite"/>
        </authorList>
    </citation>
    <scope>IDENTIFICATION</scope>
</reference>
<dbReference type="PANTHER" id="PTHR43157">
    <property type="entry name" value="PHOSPHATIDYLINOSITOL-GLYCAN BIOSYNTHESIS CLASS F PROTEIN-RELATED"/>
    <property type="match status" value="1"/>
</dbReference>
<accession>A0A183WW34</accession>
<organism evidence="2 3">
    <name type="scientific">Trichobilharzia regenti</name>
    <name type="common">Nasal bird schistosome</name>
    <dbReference type="NCBI Taxonomy" id="157069"/>
    <lineage>
        <taxon>Eukaryota</taxon>
        <taxon>Metazoa</taxon>
        <taxon>Spiralia</taxon>
        <taxon>Lophotrochozoa</taxon>
        <taxon>Platyhelminthes</taxon>
        <taxon>Trematoda</taxon>
        <taxon>Digenea</taxon>
        <taxon>Strigeidida</taxon>
        <taxon>Schistosomatoidea</taxon>
        <taxon>Schistosomatidae</taxon>
        <taxon>Trichobilharzia</taxon>
    </lineage>
</organism>
<dbReference type="GO" id="GO:0016491">
    <property type="term" value="F:oxidoreductase activity"/>
    <property type="evidence" value="ECO:0007669"/>
    <property type="project" value="UniProtKB-KW"/>
</dbReference>
<evidence type="ECO:0000256" key="1">
    <source>
        <dbReference type="ARBA" id="ARBA00023002"/>
    </source>
</evidence>
<dbReference type="SUPFAM" id="SSF51735">
    <property type="entry name" value="NAD(P)-binding Rossmann-fold domains"/>
    <property type="match status" value="1"/>
</dbReference>